<dbReference type="Gene3D" id="3.30.70.2740">
    <property type="match status" value="1"/>
</dbReference>
<name>A0A937XFZ2_UNCW3</name>
<gene>
    <name evidence="7" type="ORF">FJY68_02540</name>
</gene>
<dbReference type="GO" id="GO:0016491">
    <property type="term" value="F:oxidoreductase activity"/>
    <property type="evidence" value="ECO:0007669"/>
    <property type="project" value="UniProtKB-KW"/>
</dbReference>
<dbReference type="Pfam" id="PF01565">
    <property type="entry name" value="FAD_binding_4"/>
    <property type="match status" value="1"/>
</dbReference>
<dbReference type="Gene3D" id="1.10.45.10">
    <property type="entry name" value="Vanillyl-alcohol Oxidase, Chain A, domain 4"/>
    <property type="match status" value="1"/>
</dbReference>
<dbReference type="Gene3D" id="3.30.43.10">
    <property type="entry name" value="Uridine Diphospho-n-acetylenolpyruvylglucosamine Reductase, domain 2"/>
    <property type="match status" value="1"/>
</dbReference>
<comment type="similarity">
    <text evidence="2">Belongs to the FAD-binding oxidoreductase/transferase type 4 family.</text>
</comment>
<dbReference type="PANTHER" id="PTHR42934">
    <property type="entry name" value="GLYCOLATE OXIDASE SUBUNIT GLCD"/>
    <property type="match status" value="1"/>
</dbReference>
<dbReference type="Gene3D" id="3.30.70.2190">
    <property type="match status" value="1"/>
</dbReference>
<organism evidence="7 8">
    <name type="scientific">candidate division WOR-3 bacterium</name>
    <dbReference type="NCBI Taxonomy" id="2052148"/>
    <lineage>
        <taxon>Bacteria</taxon>
        <taxon>Bacteria division WOR-3</taxon>
    </lineage>
</organism>
<comment type="caution">
    <text evidence="7">The sequence shown here is derived from an EMBL/GenBank/DDBJ whole genome shotgun (WGS) entry which is preliminary data.</text>
</comment>
<dbReference type="InterPro" id="IPR051914">
    <property type="entry name" value="FAD-linked_OxidoTrans_Type4"/>
</dbReference>
<evidence type="ECO:0000259" key="6">
    <source>
        <dbReference type="PROSITE" id="PS51387"/>
    </source>
</evidence>
<dbReference type="AlphaFoldDB" id="A0A937XFZ2"/>
<evidence type="ECO:0000256" key="3">
    <source>
        <dbReference type="ARBA" id="ARBA00022630"/>
    </source>
</evidence>
<dbReference type="InterPro" id="IPR036318">
    <property type="entry name" value="FAD-bd_PCMH-like_sf"/>
</dbReference>
<dbReference type="InterPro" id="IPR006094">
    <property type="entry name" value="Oxid_FAD_bind_N"/>
</dbReference>
<dbReference type="InterPro" id="IPR016164">
    <property type="entry name" value="FAD-linked_Oxase-like_C"/>
</dbReference>
<comment type="cofactor">
    <cofactor evidence="1">
        <name>FAD</name>
        <dbReference type="ChEBI" id="CHEBI:57692"/>
    </cofactor>
</comment>
<dbReference type="EMBL" id="VGIR01000009">
    <property type="protein sequence ID" value="MBM3330714.1"/>
    <property type="molecule type" value="Genomic_DNA"/>
</dbReference>
<evidence type="ECO:0000256" key="5">
    <source>
        <dbReference type="ARBA" id="ARBA00023002"/>
    </source>
</evidence>
<dbReference type="Proteomes" id="UP000779900">
    <property type="component" value="Unassembled WGS sequence"/>
</dbReference>
<keyword evidence="4" id="KW-0274">FAD</keyword>
<evidence type="ECO:0000313" key="7">
    <source>
        <dbReference type="EMBL" id="MBM3330714.1"/>
    </source>
</evidence>
<dbReference type="Pfam" id="PF02913">
    <property type="entry name" value="FAD-oxidase_C"/>
    <property type="match status" value="1"/>
</dbReference>
<dbReference type="SUPFAM" id="SSF56176">
    <property type="entry name" value="FAD-binding/transporter-associated domain-like"/>
    <property type="match status" value="1"/>
</dbReference>
<sequence>MTCRPFSHPAARRLAEICTPERTITDPALLVDYGHDESTEPHRLPEALVKTRSAGEVAAVIRLAREEQVPITPRGLGTGLAGGSIPTRGGIVVSTELMDRVIEVDAGNLMVRTQPGVRTARLQQACAELGLYYPVDPASLEDCSIGGNVATNAGGARAYKYGVTGDYVRGVEAVLADGSIIRYGGKLHKNVTGYDLNKLLIGSEGTLGIITEITFKLVPRPRHQVDVLVPFDRLEQGVELCLRVIRDSRLMPAVVEFIERGGIAACSQVLGTCLPFADAAVQVLIELEGNDRQQVLSECVLLGETAMELGAREPLVADNATDQERLWTARRSIAKTLKQVYTQVTAEDVVVPLSELPATVELVARLQEKHGIPIVPFGHIGDGNIHVDICRNMADDGEWQRTRAAVVDELVDFVLARGGQITAEHGVGSAKRHLMKRALGPAELGVMRRLKQALDPESTLNPGKILPED</sequence>
<reference evidence="7" key="1">
    <citation type="submission" date="2019-03" db="EMBL/GenBank/DDBJ databases">
        <title>Lake Tanganyika Metagenome-Assembled Genomes (MAGs).</title>
        <authorList>
            <person name="Tran P."/>
        </authorList>
    </citation>
    <scope>NUCLEOTIDE SEQUENCE</scope>
    <source>
        <strain evidence="7">K_DeepCast_150m_m2_040</strain>
    </source>
</reference>
<dbReference type="InterPro" id="IPR016166">
    <property type="entry name" value="FAD-bd_PCMH"/>
</dbReference>
<protein>
    <submittedName>
        <fullName evidence="7">FAD-binding oxidoreductase</fullName>
    </submittedName>
</protein>
<dbReference type="InterPro" id="IPR004113">
    <property type="entry name" value="FAD-bd_oxidored_4_C"/>
</dbReference>
<evidence type="ECO:0000256" key="4">
    <source>
        <dbReference type="ARBA" id="ARBA00022827"/>
    </source>
</evidence>
<evidence type="ECO:0000313" key="8">
    <source>
        <dbReference type="Proteomes" id="UP000779900"/>
    </source>
</evidence>
<evidence type="ECO:0000256" key="2">
    <source>
        <dbReference type="ARBA" id="ARBA00008000"/>
    </source>
</evidence>
<proteinExistence type="inferred from homology"/>
<feature type="domain" description="FAD-binding PCMH-type" evidence="6">
    <location>
        <begin position="41"/>
        <end position="220"/>
    </location>
</feature>
<dbReference type="Gene3D" id="3.30.465.10">
    <property type="match status" value="1"/>
</dbReference>
<evidence type="ECO:0000256" key="1">
    <source>
        <dbReference type="ARBA" id="ARBA00001974"/>
    </source>
</evidence>
<dbReference type="FunFam" id="3.30.70.2740:FF:000001">
    <property type="entry name" value="D-lactate dehydrogenase mitochondrial"/>
    <property type="match status" value="1"/>
</dbReference>
<dbReference type="InterPro" id="IPR016169">
    <property type="entry name" value="FAD-bd_PCMH_sub2"/>
</dbReference>
<dbReference type="FunFam" id="1.10.45.10:FF:000001">
    <property type="entry name" value="D-lactate dehydrogenase mitochondrial"/>
    <property type="match status" value="1"/>
</dbReference>
<keyword evidence="5" id="KW-0560">Oxidoreductase</keyword>
<dbReference type="PANTHER" id="PTHR42934:SF2">
    <property type="entry name" value="GLYCOLATE OXIDASE SUBUNIT GLCD"/>
    <property type="match status" value="1"/>
</dbReference>
<dbReference type="GO" id="GO:0071949">
    <property type="term" value="F:FAD binding"/>
    <property type="evidence" value="ECO:0007669"/>
    <property type="project" value="InterPro"/>
</dbReference>
<dbReference type="PROSITE" id="PS51387">
    <property type="entry name" value="FAD_PCMH"/>
    <property type="match status" value="1"/>
</dbReference>
<dbReference type="InterPro" id="IPR016167">
    <property type="entry name" value="FAD-bd_PCMH_sub1"/>
</dbReference>
<dbReference type="SUPFAM" id="SSF55103">
    <property type="entry name" value="FAD-linked oxidases, C-terminal domain"/>
    <property type="match status" value="1"/>
</dbReference>
<accession>A0A937XFZ2</accession>
<keyword evidence="3" id="KW-0285">Flavoprotein</keyword>
<dbReference type="InterPro" id="IPR016171">
    <property type="entry name" value="Vanillyl_alc_oxidase_C-sub2"/>
</dbReference>